<accession>A0A0D2LI39</accession>
<evidence type="ECO:0000313" key="3">
    <source>
        <dbReference type="Proteomes" id="UP000054498"/>
    </source>
</evidence>
<proteinExistence type="predicted"/>
<dbReference type="RefSeq" id="XP_013890694.1">
    <property type="nucleotide sequence ID" value="XM_014035240.1"/>
</dbReference>
<dbReference type="Proteomes" id="UP000054498">
    <property type="component" value="Unassembled WGS sequence"/>
</dbReference>
<dbReference type="GeneID" id="25734035"/>
<protein>
    <submittedName>
        <fullName evidence="2">Uncharacterized protein</fullName>
    </submittedName>
</protein>
<feature type="region of interest" description="Disordered" evidence="1">
    <location>
        <begin position="51"/>
        <end position="70"/>
    </location>
</feature>
<keyword evidence="3" id="KW-1185">Reference proteome</keyword>
<feature type="non-terminal residue" evidence="2">
    <location>
        <position position="1"/>
    </location>
</feature>
<evidence type="ECO:0000256" key="1">
    <source>
        <dbReference type="SAM" id="MobiDB-lite"/>
    </source>
</evidence>
<evidence type="ECO:0000313" key="2">
    <source>
        <dbReference type="EMBL" id="KIY91674.1"/>
    </source>
</evidence>
<gene>
    <name evidence="2" type="ORF">MNEG_16290</name>
</gene>
<dbReference type="KEGG" id="mng:MNEG_16290"/>
<dbReference type="AlphaFoldDB" id="A0A0D2LI39"/>
<feature type="region of interest" description="Disordered" evidence="1">
    <location>
        <begin position="1"/>
        <end position="24"/>
    </location>
</feature>
<dbReference type="EMBL" id="KK106417">
    <property type="protein sequence ID" value="KIY91674.1"/>
    <property type="molecule type" value="Genomic_DNA"/>
</dbReference>
<name>A0A0D2LI39_9CHLO</name>
<sequence length="91" mass="9049">DHFGPQATFINVNTTDPADPPGMDWHVERVDDIIPTNLYDAFVATRRQRLAGGGAAPGGGGGGRPGCAGGSGAGGGYGGCGALPERGFYGS</sequence>
<organism evidence="2 3">
    <name type="scientific">Monoraphidium neglectum</name>
    <dbReference type="NCBI Taxonomy" id="145388"/>
    <lineage>
        <taxon>Eukaryota</taxon>
        <taxon>Viridiplantae</taxon>
        <taxon>Chlorophyta</taxon>
        <taxon>core chlorophytes</taxon>
        <taxon>Chlorophyceae</taxon>
        <taxon>CS clade</taxon>
        <taxon>Sphaeropleales</taxon>
        <taxon>Selenastraceae</taxon>
        <taxon>Monoraphidium</taxon>
    </lineage>
</organism>
<reference evidence="2 3" key="1">
    <citation type="journal article" date="2013" name="BMC Genomics">
        <title>Reconstruction of the lipid metabolism for the microalga Monoraphidium neglectum from its genome sequence reveals characteristics suitable for biofuel production.</title>
        <authorList>
            <person name="Bogen C."/>
            <person name="Al-Dilaimi A."/>
            <person name="Albersmeier A."/>
            <person name="Wichmann J."/>
            <person name="Grundmann M."/>
            <person name="Rupp O."/>
            <person name="Lauersen K.J."/>
            <person name="Blifernez-Klassen O."/>
            <person name="Kalinowski J."/>
            <person name="Goesmann A."/>
            <person name="Mussgnug J.H."/>
            <person name="Kruse O."/>
        </authorList>
    </citation>
    <scope>NUCLEOTIDE SEQUENCE [LARGE SCALE GENOMIC DNA]</scope>
    <source>
        <strain evidence="2 3">SAG 48.87</strain>
    </source>
</reference>